<dbReference type="InterPro" id="IPR003795">
    <property type="entry name" value="DUF192"/>
</dbReference>
<evidence type="ECO:0000313" key="2">
    <source>
        <dbReference type="Proteomes" id="UP001589833"/>
    </source>
</evidence>
<gene>
    <name evidence="1" type="ORF">ACFFH4_20055</name>
</gene>
<dbReference type="RefSeq" id="WP_273842702.1">
    <property type="nucleotide sequence ID" value="NZ_JAQQWT010000005.1"/>
</dbReference>
<dbReference type="Gene3D" id="2.60.120.1140">
    <property type="entry name" value="Protein of unknown function DUF192"/>
    <property type="match status" value="1"/>
</dbReference>
<name>A0ABV6NM90_9BACI</name>
<dbReference type="Proteomes" id="UP001589833">
    <property type="component" value="Unassembled WGS sequence"/>
</dbReference>
<keyword evidence="2" id="KW-1185">Reference proteome</keyword>
<protein>
    <submittedName>
        <fullName evidence="1">DUF192 domain-containing protein</fullName>
    </submittedName>
</protein>
<dbReference type="InterPro" id="IPR038695">
    <property type="entry name" value="Saro_0823-like_sf"/>
</dbReference>
<evidence type="ECO:0000313" key="1">
    <source>
        <dbReference type="EMBL" id="MFC0561243.1"/>
    </source>
</evidence>
<accession>A0ABV6NM90</accession>
<reference evidence="1 2" key="1">
    <citation type="submission" date="2024-09" db="EMBL/GenBank/DDBJ databases">
        <authorList>
            <person name="Sun Q."/>
            <person name="Mori K."/>
        </authorList>
    </citation>
    <scope>NUCLEOTIDE SEQUENCE [LARGE SCALE GENOMIC DNA]</scope>
    <source>
        <strain evidence="1 2">NCAIM B.02301</strain>
    </source>
</reference>
<dbReference type="PANTHER" id="PTHR37953">
    <property type="entry name" value="UPF0127 PROTEIN MJ1496"/>
    <property type="match status" value="1"/>
</dbReference>
<comment type="caution">
    <text evidence="1">The sequence shown here is derived from an EMBL/GenBank/DDBJ whole genome shotgun (WGS) entry which is preliminary data.</text>
</comment>
<dbReference type="EMBL" id="JBHLTR010000054">
    <property type="protein sequence ID" value="MFC0561243.1"/>
    <property type="molecule type" value="Genomic_DNA"/>
</dbReference>
<dbReference type="Pfam" id="PF02643">
    <property type="entry name" value="DUF192"/>
    <property type="match status" value="1"/>
</dbReference>
<organism evidence="1 2">
    <name type="scientific">Halalkalibacter alkalisediminis</name>
    <dbReference type="NCBI Taxonomy" id="935616"/>
    <lineage>
        <taxon>Bacteria</taxon>
        <taxon>Bacillati</taxon>
        <taxon>Bacillota</taxon>
        <taxon>Bacilli</taxon>
        <taxon>Bacillales</taxon>
        <taxon>Bacillaceae</taxon>
        <taxon>Halalkalibacter</taxon>
    </lineage>
</organism>
<proteinExistence type="predicted"/>
<dbReference type="PANTHER" id="PTHR37953:SF1">
    <property type="entry name" value="UPF0127 PROTEIN MJ1496"/>
    <property type="match status" value="1"/>
</dbReference>
<sequence>MKCYVNEAVISEKVSVAATMFSRAKGLLGKKELPQNESILLTPCNQVHTYFMLFTIDCVFLDSNDKVIHLIERLKPWSVSSRIPKATDVLELPEGSISKFSIYKNQYLSFKD</sequence>